<evidence type="ECO:0000256" key="1">
    <source>
        <dbReference type="SAM" id="SignalP"/>
    </source>
</evidence>
<feature type="signal peptide" evidence="1">
    <location>
        <begin position="1"/>
        <end position="21"/>
    </location>
</feature>
<gene>
    <name evidence="2" type="ORF">QB898_07070</name>
</gene>
<name>A0AAW6RL49_9BURK</name>
<evidence type="ECO:0000313" key="3">
    <source>
        <dbReference type="Proteomes" id="UP001237156"/>
    </source>
</evidence>
<organism evidence="2 3">
    <name type="scientific">Ottowia cancrivicina</name>
    <dbReference type="NCBI Taxonomy" id="3040346"/>
    <lineage>
        <taxon>Bacteria</taxon>
        <taxon>Pseudomonadati</taxon>
        <taxon>Pseudomonadota</taxon>
        <taxon>Betaproteobacteria</taxon>
        <taxon>Burkholderiales</taxon>
        <taxon>Comamonadaceae</taxon>
        <taxon>Ottowia</taxon>
    </lineage>
</organism>
<dbReference type="RefSeq" id="WP_279524372.1">
    <property type="nucleotide sequence ID" value="NZ_JARVII010000012.1"/>
</dbReference>
<feature type="non-terminal residue" evidence="2">
    <location>
        <position position="122"/>
    </location>
</feature>
<dbReference type="AlphaFoldDB" id="A0AAW6RL49"/>
<dbReference type="Proteomes" id="UP001237156">
    <property type="component" value="Unassembled WGS sequence"/>
</dbReference>
<reference evidence="2 3" key="1">
    <citation type="submission" date="2023-04" db="EMBL/GenBank/DDBJ databases">
        <title>Ottowia paracancer sp. nov., isolated from human stomach.</title>
        <authorList>
            <person name="Song Y."/>
        </authorList>
    </citation>
    <scope>NUCLEOTIDE SEQUENCE [LARGE SCALE GENOMIC DNA]</scope>
    <source>
        <strain evidence="2 3">10c7w1</strain>
    </source>
</reference>
<dbReference type="EMBL" id="JARVII010000012">
    <property type="protein sequence ID" value="MDG9699472.1"/>
    <property type="molecule type" value="Genomic_DNA"/>
</dbReference>
<comment type="caution">
    <text evidence="2">The sequence shown here is derived from an EMBL/GenBank/DDBJ whole genome shotgun (WGS) entry which is preliminary data.</text>
</comment>
<keyword evidence="1" id="KW-0732">Signal</keyword>
<keyword evidence="3" id="KW-1185">Reference proteome</keyword>
<accession>A0AAW6RL49</accession>
<sequence length="122" mass="13842">MNFKWLAFLPFILASGNISLAQQMTIHDSCVKVLEEDFADDRITLCPSSLPPIKTIQVERYSESKKGIGEPDCNTFHPDAATVRRYFSKARQISRWDWTHKLTMISCSASGSMTLEDGRKAR</sequence>
<feature type="chain" id="PRO_5043364152" evidence="1">
    <location>
        <begin position="22"/>
        <end position="122"/>
    </location>
</feature>
<evidence type="ECO:0000313" key="2">
    <source>
        <dbReference type="EMBL" id="MDG9699472.1"/>
    </source>
</evidence>
<proteinExistence type="predicted"/>
<protein>
    <submittedName>
        <fullName evidence="2">Uncharacterized protein</fullName>
    </submittedName>
</protein>